<dbReference type="RefSeq" id="WP_010795854.1">
    <property type="nucleotide sequence ID" value="NZ_CP069262.1"/>
</dbReference>
<evidence type="ECO:0000313" key="4">
    <source>
        <dbReference type="Proteomes" id="UP000250443"/>
    </source>
</evidence>
<dbReference type="GO" id="GO:0102971">
    <property type="term" value="F:phosphinothricin N-acetyltransferase activity"/>
    <property type="evidence" value="ECO:0007669"/>
    <property type="project" value="UniProtKB-EC"/>
</dbReference>
<dbReference type="SUPFAM" id="SSF55729">
    <property type="entry name" value="Acyl-CoA N-acyltransferases (Nat)"/>
    <property type="match status" value="1"/>
</dbReference>
<dbReference type="CDD" id="cd04301">
    <property type="entry name" value="NAT_SF"/>
    <property type="match status" value="1"/>
</dbReference>
<evidence type="ECO:0000313" key="2">
    <source>
        <dbReference type="EMBL" id="MBF8642564.1"/>
    </source>
</evidence>
<name>A0A2X2CXT6_PSELU</name>
<gene>
    <name evidence="3" type="primary">bar_2</name>
    <name evidence="2" type="ORF">IRZ65_17950</name>
    <name evidence="3" type="ORF">NCTC11842_04100</name>
</gene>
<dbReference type="PANTHER" id="PTHR43072">
    <property type="entry name" value="N-ACETYLTRANSFERASE"/>
    <property type="match status" value="1"/>
</dbReference>
<sequence>MPLPSLQIRDATEPDIPAIQAIYAHHVLHGTATFEEIPPDEAGMKRRLRTLQEASLPFLVAELDGMVRGYCYANFYHTRSAYRYTLEDTVYLEEGWRGRGLGKALLSALLERCEAGGWRQMVALIGDSTNAGSIGLHRSLGFRQIGILEKVGLKFGQWHDVVMMQKNLGKGSSDTP</sequence>
<dbReference type="Gene3D" id="3.40.630.30">
    <property type="match status" value="1"/>
</dbReference>
<dbReference type="InterPro" id="IPR016181">
    <property type="entry name" value="Acyl_CoA_acyltransferase"/>
</dbReference>
<evidence type="ECO:0000313" key="3">
    <source>
        <dbReference type="EMBL" id="SPZ11844.1"/>
    </source>
</evidence>
<reference evidence="2 5" key="2">
    <citation type="submission" date="2020-10" db="EMBL/GenBank/DDBJ databases">
        <title>Genome sequences of Pseudomonas isolates.</title>
        <authorList>
            <person name="Wessels L."/>
            <person name="Reich F."/>
            <person name="Hammerl J."/>
        </authorList>
    </citation>
    <scope>NUCLEOTIDE SEQUENCE [LARGE SCALE GENOMIC DNA]</scope>
    <source>
        <strain evidence="2 5">20-MO00624-0</strain>
    </source>
</reference>
<reference evidence="3 4" key="1">
    <citation type="submission" date="2018-06" db="EMBL/GenBank/DDBJ databases">
        <authorList>
            <consortium name="Pathogen Informatics"/>
            <person name="Doyle S."/>
        </authorList>
    </citation>
    <scope>NUCLEOTIDE SEQUENCE [LARGE SCALE GENOMIC DNA]</scope>
    <source>
        <strain evidence="3 4">NCTC11842</strain>
    </source>
</reference>
<dbReference type="Proteomes" id="UP000626180">
    <property type="component" value="Unassembled WGS sequence"/>
</dbReference>
<dbReference type="AlphaFoldDB" id="A0A2X2CXT6"/>
<dbReference type="PROSITE" id="PS51186">
    <property type="entry name" value="GNAT"/>
    <property type="match status" value="1"/>
</dbReference>
<accession>A0A2X2CXT6</accession>
<dbReference type="EMBL" id="JADMCD010000010">
    <property type="protein sequence ID" value="MBF8642564.1"/>
    <property type="molecule type" value="Genomic_DNA"/>
</dbReference>
<dbReference type="EC" id="2.3.1.183" evidence="3"/>
<dbReference type="Pfam" id="PF00583">
    <property type="entry name" value="Acetyltransf_1"/>
    <property type="match status" value="1"/>
</dbReference>
<dbReference type="PANTHER" id="PTHR43072:SF8">
    <property type="entry name" value="ACYLTRANSFERASE FABY-RELATED"/>
    <property type="match status" value="1"/>
</dbReference>
<keyword evidence="3" id="KW-0012">Acyltransferase</keyword>
<dbReference type="EMBL" id="UAUF01000014">
    <property type="protein sequence ID" value="SPZ11844.1"/>
    <property type="molecule type" value="Genomic_DNA"/>
</dbReference>
<dbReference type="Proteomes" id="UP000250443">
    <property type="component" value="Unassembled WGS sequence"/>
</dbReference>
<organism evidence="3 4">
    <name type="scientific">Pseudomonas luteola</name>
    <dbReference type="NCBI Taxonomy" id="47886"/>
    <lineage>
        <taxon>Bacteria</taxon>
        <taxon>Pseudomonadati</taxon>
        <taxon>Pseudomonadota</taxon>
        <taxon>Gammaproteobacteria</taxon>
        <taxon>Pseudomonadales</taxon>
        <taxon>Pseudomonadaceae</taxon>
        <taxon>Pseudomonas</taxon>
    </lineage>
</organism>
<keyword evidence="5" id="KW-1185">Reference proteome</keyword>
<evidence type="ECO:0000313" key="5">
    <source>
        <dbReference type="Proteomes" id="UP000626180"/>
    </source>
</evidence>
<protein>
    <submittedName>
        <fullName evidence="2 3">N-acetyltransferase</fullName>
        <ecNumber evidence="3">2.3.1.183</ecNumber>
    </submittedName>
</protein>
<evidence type="ECO:0000259" key="1">
    <source>
        <dbReference type="PROSITE" id="PS51186"/>
    </source>
</evidence>
<keyword evidence="3" id="KW-0808">Transferase</keyword>
<dbReference type="InterPro" id="IPR000182">
    <property type="entry name" value="GNAT_dom"/>
</dbReference>
<feature type="domain" description="N-acetyltransferase" evidence="1">
    <location>
        <begin position="6"/>
        <end position="169"/>
    </location>
</feature>
<proteinExistence type="predicted"/>